<keyword evidence="4" id="KW-1185">Reference proteome</keyword>
<dbReference type="NCBIfam" id="TIGR00095">
    <property type="entry name" value="16S rRNA (guanine(966)-N(2))-methyltransferase RsmD"/>
    <property type="match status" value="1"/>
</dbReference>
<dbReference type="Pfam" id="PF03602">
    <property type="entry name" value="Cons_hypoth95"/>
    <property type="match status" value="1"/>
</dbReference>
<dbReference type="OrthoDB" id="9803017at2"/>
<accession>A0A017RX75</accession>
<dbReference type="CDD" id="cd02440">
    <property type="entry name" value="AdoMet_MTases"/>
    <property type="match status" value="1"/>
</dbReference>
<keyword evidence="2" id="KW-0808">Transferase</keyword>
<dbReference type="InterPro" id="IPR002052">
    <property type="entry name" value="DNA_methylase_N6_adenine_CS"/>
</dbReference>
<keyword evidence="1" id="KW-0489">Methyltransferase</keyword>
<dbReference type="PANTHER" id="PTHR43542">
    <property type="entry name" value="METHYLTRANSFERASE"/>
    <property type="match status" value="1"/>
</dbReference>
<evidence type="ECO:0008006" key="5">
    <source>
        <dbReference type="Google" id="ProtNLM"/>
    </source>
</evidence>
<dbReference type="EMBL" id="AZQP01000006">
    <property type="protein sequence ID" value="EYE89292.1"/>
    <property type="molecule type" value="Genomic_DNA"/>
</dbReference>
<evidence type="ECO:0000313" key="4">
    <source>
        <dbReference type="Proteomes" id="UP000019681"/>
    </source>
</evidence>
<dbReference type="GO" id="GO:0008168">
    <property type="term" value="F:methyltransferase activity"/>
    <property type="evidence" value="ECO:0007669"/>
    <property type="project" value="UniProtKB-KW"/>
</dbReference>
<dbReference type="AlphaFoldDB" id="A0A017RX75"/>
<reference evidence="3 4" key="1">
    <citation type="journal article" date="2014" name="Genome Announc.">
        <title>Draft Genome Sequence of Fervidicella metallireducens Strain AeBT, an Iron-Reducing Thermoanaerobe from the Great Artesian Basin.</title>
        <authorList>
            <person name="Patel B.K."/>
        </authorList>
    </citation>
    <scope>NUCLEOTIDE SEQUENCE [LARGE SCALE GENOMIC DNA]</scope>
    <source>
        <strain evidence="3 4">AeB</strain>
    </source>
</reference>
<dbReference type="Proteomes" id="UP000019681">
    <property type="component" value="Unassembled WGS sequence"/>
</dbReference>
<dbReference type="PROSITE" id="PS00092">
    <property type="entry name" value="N6_MTASE"/>
    <property type="match status" value="1"/>
</dbReference>
<proteinExistence type="predicted"/>
<dbReference type="InterPro" id="IPR004398">
    <property type="entry name" value="RNA_MeTrfase_RsmD"/>
</dbReference>
<sequence>MRIITGIAKGKKLKAPDGMNTRPTADRVKESLFNIINDICFEADVLDLFAGTGNLGLEALSRYARRCIFVENDKDTLKILKENVRELKFSDKGEVLNKEALNALDIFAASGEKFDIIFLDPPYGKGLIEKSIAKIDKHDILKSNGIVVSEYDQTDEMPEKIGNLVIYRTQKYGRTKISFWTKEENYD</sequence>
<dbReference type="Gene3D" id="3.40.50.150">
    <property type="entry name" value="Vaccinia Virus protein VP39"/>
    <property type="match status" value="1"/>
</dbReference>
<gene>
    <name evidence="3" type="ORF">Q428_03180</name>
</gene>
<dbReference type="GO" id="GO:0031167">
    <property type="term" value="P:rRNA methylation"/>
    <property type="evidence" value="ECO:0007669"/>
    <property type="project" value="InterPro"/>
</dbReference>
<evidence type="ECO:0000256" key="1">
    <source>
        <dbReference type="ARBA" id="ARBA00022603"/>
    </source>
</evidence>
<dbReference type="PIRSF" id="PIRSF004553">
    <property type="entry name" value="CHP00095"/>
    <property type="match status" value="1"/>
</dbReference>
<protein>
    <recommendedName>
        <fullName evidence="5">Methyltransferase</fullName>
    </recommendedName>
</protein>
<evidence type="ECO:0000313" key="3">
    <source>
        <dbReference type="EMBL" id="EYE89292.1"/>
    </source>
</evidence>
<dbReference type="GO" id="GO:0003676">
    <property type="term" value="F:nucleic acid binding"/>
    <property type="evidence" value="ECO:0007669"/>
    <property type="project" value="InterPro"/>
</dbReference>
<dbReference type="SUPFAM" id="SSF53335">
    <property type="entry name" value="S-adenosyl-L-methionine-dependent methyltransferases"/>
    <property type="match status" value="1"/>
</dbReference>
<dbReference type="STRING" id="1403537.Q428_03180"/>
<dbReference type="RefSeq" id="WP_035378082.1">
    <property type="nucleotide sequence ID" value="NZ_AZQP01000006.1"/>
</dbReference>
<name>A0A017RX75_9CLOT</name>
<dbReference type="InterPro" id="IPR029063">
    <property type="entry name" value="SAM-dependent_MTases_sf"/>
</dbReference>
<dbReference type="PANTHER" id="PTHR43542:SF1">
    <property type="entry name" value="METHYLTRANSFERASE"/>
    <property type="match status" value="1"/>
</dbReference>
<comment type="caution">
    <text evidence="3">The sequence shown here is derived from an EMBL/GenBank/DDBJ whole genome shotgun (WGS) entry which is preliminary data.</text>
</comment>
<evidence type="ECO:0000256" key="2">
    <source>
        <dbReference type="ARBA" id="ARBA00022679"/>
    </source>
</evidence>
<organism evidence="3 4">
    <name type="scientific">Fervidicella metallireducens AeB</name>
    <dbReference type="NCBI Taxonomy" id="1403537"/>
    <lineage>
        <taxon>Bacteria</taxon>
        <taxon>Bacillati</taxon>
        <taxon>Bacillota</taxon>
        <taxon>Clostridia</taxon>
        <taxon>Eubacteriales</taxon>
        <taxon>Clostridiaceae</taxon>
        <taxon>Fervidicella</taxon>
    </lineage>
</organism>